<dbReference type="SUPFAM" id="SSF48008">
    <property type="entry name" value="GntR ligand-binding domain-like"/>
    <property type="match status" value="1"/>
</dbReference>
<protein>
    <submittedName>
        <fullName evidence="6">Transcriptional regulator, GntR family</fullName>
    </submittedName>
</protein>
<evidence type="ECO:0000256" key="4">
    <source>
        <dbReference type="SAM" id="MobiDB-lite"/>
    </source>
</evidence>
<keyword evidence="2" id="KW-0238">DNA-binding</keyword>
<proteinExistence type="predicted"/>
<dbReference type="InterPro" id="IPR008920">
    <property type="entry name" value="TF_FadR/GntR_C"/>
</dbReference>
<evidence type="ECO:0000256" key="3">
    <source>
        <dbReference type="ARBA" id="ARBA00023163"/>
    </source>
</evidence>
<dbReference type="PANTHER" id="PTHR43537">
    <property type="entry name" value="TRANSCRIPTIONAL REGULATOR, GNTR FAMILY"/>
    <property type="match status" value="1"/>
</dbReference>
<dbReference type="InterPro" id="IPR000524">
    <property type="entry name" value="Tscrpt_reg_HTH_GntR"/>
</dbReference>
<keyword evidence="3" id="KW-0804">Transcription</keyword>
<dbReference type="GO" id="GO:0003677">
    <property type="term" value="F:DNA binding"/>
    <property type="evidence" value="ECO:0007669"/>
    <property type="project" value="UniProtKB-KW"/>
</dbReference>
<dbReference type="GO" id="GO:0003700">
    <property type="term" value="F:DNA-binding transcription factor activity"/>
    <property type="evidence" value="ECO:0007669"/>
    <property type="project" value="InterPro"/>
</dbReference>
<accession>A0A1M7UDM5</accession>
<dbReference type="Gene3D" id="1.10.10.10">
    <property type="entry name" value="Winged helix-like DNA-binding domain superfamily/Winged helix DNA-binding domain"/>
    <property type="match status" value="1"/>
</dbReference>
<evidence type="ECO:0000259" key="5">
    <source>
        <dbReference type="PROSITE" id="PS50949"/>
    </source>
</evidence>
<feature type="domain" description="HTH gntR-type" evidence="5">
    <location>
        <begin position="9"/>
        <end position="76"/>
    </location>
</feature>
<dbReference type="InterPro" id="IPR036390">
    <property type="entry name" value="WH_DNA-bd_sf"/>
</dbReference>
<dbReference type="PANTHER" id="PTHR43537:SF20">
    <property type="entry name" value="HTH-TYPE TRANSCRIPTIONAL REPRESSOR GLAR"/>
    <property type="match status" value="1"/>
</dbReference>
<keyword evidence="1" id="KW-0805">Transcription regulation</keyword>
<dbReference type="Pfam" id="PF07729">
    <property type="entry name" value="FCD"/>
    <property type="match status" value="1"/>
</dbReference>
<name>A0A1M7UDM5_9BRAD</name>
<dbReference type="InterPro" id="IPR011711">
    <property type="entry name" value="GntR_C"/>
</dbReference>
<dbReference type="AlphaFoldDB" id="A0A1M7UDM5"/>
<dbReference type="InterPro" id="IPR036388">
    <property type="entry name" value="WH-like_DNA-bd_sf"/>
</dbReference>
<dbReference type="Proteomes" id="UP000184096">
    <property type="component" value="Chromosome I"/>
</dbReference>
<dbReference type="SMART" id="SM00345">
    <property type="entry name" value="HTH_GNTR"/>
    <property type="match status" value="1"/>
</dbReference>
<evidence type="ECO:0000313" key="7">
    <source>
        <dbReference type="Proteomes" id="UP000184096"/>
    </source>
</evidence>
<feature type="compositionally biased region" description="Basic residues" evidence="4">
    <location>
        <begin position="249"/>
        <end position="267"/>
    </location>
</feature>
<organism evidence="6 7">
    <name type="scientific">Bradyrhizobium erythrophlei</name>
    <dbReference type="NCBI Taxonomy" id="1437360"/>
    <lineage>
        <taxon>Bacteria</taxon>
        <taxon>Pseudomonadati</taxon>
        <taxon>Pseudomonadota</taxon>
        <taxon>Alphaproteobacteria</taxon>
        <taxon>Hyphomicrobiales</taxon>
        <taxon>Nitrobacteraceae</taxon>
        <taxon>Bradyrhizobium</taxon>
    </lineage>
</organism>
<keyword evidence="7" id="KW-1185">Reference proteome</keyword>
<dbReference type="SMART" id="SM00895">
    <property type="entry name" value="FCD"/>
    <property type="match status" value="1"/>
</dbReference>
<sequence>MLTKTQTTETIGESAYRRIRSDIIFGALAPGQKLRLERVSESYGTSIPTLRELLTRMCAEGLIVAEGQRGFEVAPVSAADFRQVAELRLLLENHALEQSFAAGDLDWEGRVVSAHHKLGVMEKRMLEGQRQDQELWKQCDWGFHHSLISACGSDVLLAAHAAAYDRYLRYQMIAIVFRGEIAAREHQALLEAALVRDWNQAQKIMVSHIRGCVEHALKEDNAGLLGGQATFPHQESEQGVSKLGPERKLPKKPTKLAAAARRKARGR</sequence>
<evidence type="ECO:0000256" key="2">
    <source>
        <dbReference type="ARBA" id="ARBA00023125"/>
    </source>
</evidence>
<reference evidence="7" key="1">
    <citation type="submission" date="2016-11" db="EMBL/GenBank/DDBJ databases">
        <authorList>
            <person name="Varghese N."/>
            <person name="Submissions S."/>
        </authorList>
    </citation>
    <scope>NUCLEOTIDE SEQUENCE [LARGE SCALE GENOMIC DNA]</scope>
    <source>
        <strain evidence="7">GAS401</strain>
    </source>
</reference>
<dbReference type="SUPFAM" id="SSF46785">
    <property type="entry name" value="Winged helix' DNA-binding domain"/>
    <property type="match status" value="1"/>
</dbReference>
<dbReference type="Gene3D" id="1.20.120.530">
    <property type="entry name" value="GntR ligand-binding domain-like"/>
    <property type="match status" value="1"/>
</dbReference>
<dbReference type="Pfam" id="PF00392">
    <property type="entry name" value="GntR"/>
    <property type="match status" value="1"/>
</dbReference>
<feature type="region of interest" description="Disordered" evidence="4">
    <location>
        <begin position="227"/>
        <end position="267"/>
    </location>
</feature>
<evidence type="ECO:0000313" key="6">
    <source>
        <dbReference type="EMBL" id="SHN81058.1"/>
    </source>
</evidence>
<gene>
    <name evidence="6" type="ORF">SAMN05444170_4599</name>
</gene>
<dbReference type="EMBL" id="LT670849">
    <property type="protein sequence ID" value="SHN81058.1"/>
    <property type="molecule type" value="Genomic_DNA"/>
</dbReference>
<dbReference type="PROSITE" id="PS50949">
    <property type="entry name" value="HTH_GNTR"/>
    <property type="match status" value="1"/>
</dbReference>
<evidence type="ECO:0000256" key="1">
    <source>
        <dbReference type="ARBA" id="ARBA00023015"/>
    </source>
</evidence>